<name>A0AAE0PPZ4_9TELE</name>
<reference evidence="3" key="1">
    <citation type="submission" date="2023-06" db="EMBL/GenBank/DDBJ databases">
        <title>Male Hemibagrus guttatus genome.</title>
        <authorList>
            <person name="Bian C."/>
        </authorList>
    </citation>
    <scope>NUCLEOTIDE SEQUENCE</scope>
    <source>
        <strain evidence="3">Male_cb2023</strain>
        <tissue evidence="3">Muscle</tissue>
    </source>
</reference>
<dbReference type="Pfam" id="PF13516">
    <property type="entry name" value="LRR_6"/>
    <property type="match status" value="2"/>
</dbReference>
<dbReference type="EMBL" id="JAUCMX010000460">
    <property type="protein sequence ID" value="KAK3505865.1"/>
    <property type="molecule type" value="Genomic_DNA"/>
</dbReference>
<keyword evidence="2" id="KW-0677">Repeat</keyword>
<dbReference type="InterPro" id="IPR001611">
    <property type="entry name" value="Leu-rich_rpt"/>
</dbReference>
<dbReference type="InterPro" id="IPR051261">
    <property type="entry name" value="NLR"/>
</dbReference>
<evidence type="ECO:0000256" key="2">
    <source>
        <dbReference type="ARBA" id="ARBA00022737"/>
    </source>
</evidence>
<comment type="caution">
    <text evidence="3">The sequence shown here is derived from an EMBL/GenBank/DDBJ whole genome shotgun (WGS) entry which is preliminary data.</text>
</comment>
<organism evidence="3 4">
    <name type="scientific">Hemibagrus guttatus</name>
    <dbReference type="NCBI Taxonomy" id="175788"/>
    <lineage>
        <taxon>Eukaryota</taxon>
        <taxon>Metazoa</taxon>
        <taxon>Chordata</taxon>
        <taxon>Craniata</taxon>
        <taxon>Vertebrata</taxon>
        <taxon>Euteleostomi</taxon>
        <taxon>Actinopterygii</taxon>
        <taxon>Neopterygii</taxon>
        <taxon>Teleostei</taxon>
        <taxon>Ostariophysi</taxon>
        <taxon>Siluriformes</taxon>
        <taxon>Bagridae</taxon>
        <taxon>Hemibagrus</taxon>
    </lineage>
</organism>
<gene>
    <name evidence="3" type="ORF">QTP70_019503</name>
</gene>
<protein>
    <submittedName>
        <fullName evidence="3">Uncharacterized protein</fullName>
    </submittedName>
</protein>
<dbReference type="AlphaFoldDB" id="A0AAE0PPZ4"/>
<dbReference type="SUPFAM" id="SSF52047">
    <property type="entry name" value="RNI-like"/>
    <property type="match status" value="1"/>
</dbReference>
<dbReference type="PANTHER" id="PTHR24106">
    <property type="entry name" value="NACHT, LRR AND CARD DOMAINS-CONTAINING"/>
    <property type="match status" value="1"/>
</dbReference>
<proteinExistence type="predicted"/>
<dbReference type="SMART" id="SM00368">
    <property type="entry name" value="LRR_RI"/>
    <property type="match status" value="3"/>
</dbReference>
<accession>A0AAE0PPZ4</accession>
<dbReference type="PROSITE" id="PS51450">
    <property type="entry name" value="LRR"/>
    <property type="match status" value="1"/>
</dbReference>
<evidence type="ECO:0000313" key="4">
    <source>
        <dbReference type="Proteomes" id="UP001274896"/>
    </source>
</evidence>
<evidence type="ECO:0000256" key="1">
    <source>
        <dbReference type="ARBA" id="ARBA00022614"/>
    </source>
</evidence>
<dbReference type="Proteomes" id="UP001274896">
    <property type="component" value="Unassembled WGS sequence"/>
</dbReference>
<dbReference type="InterPro" id="IPR032675">
    <property type="entry name" value="LRR_dom_sf"/>
</dbReference>
<evidence type="ECO:0000313" key="3">
    <source>
        <dbReference type="EMBL" id="KAK3505865.1"/>
    </source>
</evidence>
<dbReference type="Gene3D" id="3.80.10.10">
    <property type="entry name" value="Ribonuclease Inhibitor"/>
    <property type="match status" value="1"/>
</dbReference>
<sequence length="146" mass="15980">MFLTVQDYKNVSVCRLVGTNFSEQYCELMASVFQSENSHLRELDLGYNILRDFGVKLLTVGLNSVQCKIEKLGIADVGISVEACVTLALALQSANPHLRELDLSNNCIGDSGVKLLCEGLISPNSKLEILKGKKQYCSVSIHQGQS</sequence>
<keyword evidence="4" id="KW-1185">Reference proteome</keyword>
<keyword evidence="1" id="KW-0433">Leucine-rich repeat</keyword>